<sequence>MWIRMMKCLTNWYTDEWNLAALHSGNSWGDPQRKHRHGFHYYVETWNQLAQVLSKDFMEKEQPDRELSLLEHEESLASL</sequence>
<evidence type="ECO:0000313" key="3">
    <source>
        <dbReference type="Proteomes" id="UP000008549"/>
    </source>
</evidence>
<reference evidence="2" key="1">
    <citation type="journal article" date="2003" name="PLoS Biol.">
        <title>The genome sequence of Caenorhabditis briggsae: a platform for comparative genomics.</title>
        <authorList>
            <person name="Stein L.D."/>
            <person name="Bao Z."/>
            <person name="Blasiar D."/>
            <person name="Blumenthal T."/>
            <person name="Brent M.R."/>
            <person name="Chen N."/>
            <person name="Chinwalla A."/>
            <person name="Clarke L."/>
            <person name="Clee C."/>
            <person name="Coghlan A."/>
            <person name="Coulson A."/>
            <person name="D'Eustachio P."/>
            <person name="Fitch D.H."/>
            <person name="Fulton L.A."/>
            <person name="Fulton R.E."/>
            <person name="Griffiths-Jones S."/>
            <person name="Harris T.W."/>
            <person name="Hillier L.W."/>
            <person name="Kamath R."/>
            <person name="Kuwabara P.E."/>
            <person name="Mardis E.R."/>
            <person name="Marra M.A."/>
            <person name="Miner T.L."/>
            <person name="Minx P."/>
            <person name="Mullikin J.C."/>
            <person name="Plumb R.W."/>
            <person name="Rogers J."/>
            <person name="Schein J.E."/>
            <person name="Sohrmann M."/>
            <person name="Spieth J."/>
            <person name="Stajich J.E."/>
            <person name="Wei C."/>
            <person name="Willey D."/>
            <person name="Wilson R.K."/>
            <person name="Durbin R."/>
            <person name="Waterston R.H."/>
        </authorList>
    </citation>
    <scope>NUCLEOTIDE SEQUENCE [LARGE SCALE GENOMIC DNA]</scope>
    <source>
        <strain evidence="2">AF16</strain>
    </source>
</reference>
<evidence type="ECO:0000313" key="2">
    <source>
        <dbReference type="EMBL" id="CAP38248.1"/>
    </source>
</evidence>
<dbReference type="GeneID" id="8591022"/>
<evidence type="ECO:0000313" key="1">
    <source>
        <dbReference type="EMBL" id="CAP38246.1"/>
    </source>
</evidence>
<dbReference type="EMBL" id="HE601408">
    <property type="protein sequence ID" value="CAP38246.1"/>
    <property type="molecule type" value="Genomic_DNA"/>
</dbReference>
<dbReference type="WormBase" id="CBG21448">
    <property type="protein sequence ID" value="CBP48844"/>
    <property type="gene ID" value="WBGene00040217"/>
</dbReference>
<gene>
    <name evidence="1 4" type="ORF">CBG21448</name>
    <name evidence="2 5" type="ORF">CBG21453</name>
    <name evidence="1" type="ORF">CBG_21448</name>
    <name evidence="2" type="ORF">CBG_21453</name>
</gene>
<dbReference type="GeneID" id="8591020"/>
<reference evidence="2" key="2">
    <citation type="journal article" date="2011" name="PLoS Genet.">
        <title>Caenorhabditis briggsae recombinant inbred line genotypes reveal inter-strain incompatibility and the evolution of recombination.</title>
        <authorList>
            <person name="Ross J.A."/>
            <person name="Koboldt D.C."/>
            <person name="Staisch J.E."/>
            <person name="Chamberlin H.M."/>
            <person name="Gupta B.P."/>
            <person name="Miller R.D."/>
            <person name="Baird S.E."/>
            <person name="Haag E.S."/>
        </authorList>
    </citation>
    <scope>NUCLEOTIDE SEQUENCE</scope>
    <source>
        <strain evidence="2">AF16</strain>
    </source>
</reference>
<protein>
    <submittedName>
        <fullName evidence="1">Protein CBG21448</fullName>
    </submittedName>
    <submittedName>
        <fullName evidence="2">Protein CBG21453</fullName>
    </submittedName>
</protein>
<dbReference type="KEGG" id="cbr:CBG_21448"/>
<keyword evidence="3" id="KW-1185">Reference proteome</keyword>
<dbReference type="CTD" id="8591022"/>
<dbReference type="CTD" id="8591020"/>
<name>G2J720_CAEBR</name>
<reference evidence="2" key="3">
    <citation type="submission" date="2011-10" db="EMBL/GenBank/DDBJ databases">
        <authorList>
            <consortium name="WormBase Consortium"/>
            <person name="Howe K.L."/>
        </authorList>
    </citation>
    <scope>NUCLEOTIDE SEQUENCE</scope>
    <source>
        <strain evidence="2">AF16</strain>
    </source>
</reference>
<accession>G2J720</accession>
<dbReference type="AlphaFoldDB" id="G2J720"/>
<evidence type="ECO:0000313" key="5">
    <source>
        <dbReference type="WormBase" id="CBG21453"/>
    </source>
</evidence>
<organism evidence="2">
    <name type="scientific">Caenorhabditis briggsae</name>
    <dbReference type="NCBI Taxonomy" id="6238"/>
    <lineage>
        <taxon>Eukaryota</taxon>
        <taxon>Metazoa</taxon>
        <taxon>Ecdysozoa</taxon>
        <taxon>Nematoda</taxon>
        <taxon>Chromadorea</taxon>
        <taxon>Rhabditida</taxon>
        <taxon>Rhabditina</taxon>
        <taxon>Rhabditomorpha</taxon>
        <taxon>Rhabditoidea</taxon>
        <taxon>Rhabditidae</taxon>
        <taxon>Peloderinae</taxon>
        <taxon>Caenorhabditis</taxon>
    </lineage>
</organism>
<dbReference type="RefSeq" id="XP_002649006.1">
    <property type="nucleotide sequence ID" value="XM_002648960.1"/>
</dbReference>
<dbReference type="RefSeq" id="XP_002649008.1">
    <property type="nucleotide sequence ID" value="XM_002648962.1"/>
</dbReference>
<dbReference type="WormBase" id="CBG21453">
    <property type="protein sequence ID" value="CBP11828"/>
    <property type="gene ID" value="WBGene00040219"/>
</dbReference>
<dbReference type="Proteomes" id="UP000008549">
    <property type="component" value="Unassembled WGS sequence"/>
</dbReference>
<evidence type="ECO:0000313" key="4">
    <source>
        <dbReference type="WormBase" id="CBG21448"/>
    </source>
</evidence>
<dbReference type="EMBL" id="HE601387">
    <property type="protein sequence ID" value="CAP38248.1"/>
    <property type="molecule type" value="Genomic_DNA"/>
</dbReference>
<proteinExistence type="predicted"/>
<dbReference type="HOGENOM" id="CLU_2608161_0_0_1"/>
<dbReference type="KEGG" id="cbr:CBG_21453"/>